<name>A0A1G2FRA6_9BACT</name>
<organism evidence="2 3">
    <name type="scientific">Candidatus Portnoybacteria bacterium RIFCSPLOWO2_02_FULL_39_11</name>
    <dbReference type="NCBI Taxonomy" id="1802001"/>
    <lineage>
        <taxon>Bacteria</taxon>
        <taxon>Candidatus Portnoyibacteriota</taxon>
    </lineage>
</organism>
<dbReference type="Pfam" id="PF13586">
    <property type="entry name" value="DDE_Tnp_1_2"/>
    <property type="match status" value="1"/>
</dbReference>
<protein>
    <recommendedName>
        <fullName evidence="1">Transposase DDE domain-containing protein</fullName>
    </recommendedName>
</protein>
<dbReference type="AlphaFoldDB" id="A0A1G2FRA6"/>
<evidence type="ECO:0000259" key="1">
    <source>
        <dbReference type="Pfam" id="PF13586"/>
    </source>
</evidence>
<sequence length="94" mass="11558">MGADKGYDSDELRRGLKSRTIKPVLIRRDNNEKNITKLEIREKRYCCQRWKVERSFSWLNNNRRVDRFMEKKTSTYQGFCHLMFIKYYLKKLSK</sequence>
<evidence type="ECO:0000313" key="2">
    <source>
        <dbReference type="EMBL" id="OGZ40634.1"/>
    </source>
</evidence>
<gene>
    <name evidence="2" type="ORF">A3B04_02980</name>
</gene>
<comment type="caution">
    <text evidence="2">The sequence shown here is derived from an EMBL/GenBank/DDBJ whole genome shotgun (WGS) entry which is preliminary data.</text>
</comment>
<dbReference type="PANTHER" id="PTHR30007">
    <property type="entry name" value="PHP DOMAIN PROTEIN"/>
    <property type="match status" value="1"/>
</dbReference>
<accession>A0A1G2FRA6</accession>
<proteinExistence type="predicted"/>
<dbReference type="InterPro" id="IPR025668">
    <property type="entry name" value="Tnp_DDE_dom"/>
</dbReference>
<reference evidence="2 3" key="1">
    <citation type="journal article" date="2016" name="Nat. Commun.">
        <title>Thousands of microbial genomes shed light on interconnected biogeochemical processes in an aquifer system.</title>
        <authorList>
            <person name="Anantharaman K."/>
            <person name="Brown C.T."/>
            <person name="Hug L.A."/>
            <person name="Sharon I."/>
            <person name="Castelle C.J."/>
            <person name="Probst A.J."/>
            <person name="Thomas B.C."/>
            <person name="Singh A."/>
            <person name="Wilkins M.J."/>
            <person name="Karaoz U."/>
            <person name="Brodie E.L."/>
            <person name="Williams K.H."/>
            <person name="Hubbard S.S."/>
            <person name="Banfield J.F."/>
        </authorList>
    </citation>
    <scope>NUCLEOTIDE SEQUENCE [LARGE SCALE GENOMIC DNA]</scope>
</reference>
<evidence type="ECO:0000313" key="3">
    <source>
        <dbReference type="Proteomes" id="UP000177126"/>
    </source>
</evidence>
<dbReference type="Proteomes" id="UP000177126">
    <property type="component" value="Unassembled WGS sequence"/>
</dbReference>
<feature type="domain" description="Transposase DDE" evidence="1">
    <location>
        <begin position="2"/>
        <end position="86"/>
    </location>
</feature>
<dbReference type="EMBL" id="MHNF01000028">
    <property type="protein sequence ID" value="OGZ40634.1"/>
    <property type="molecule type" value="Genomic_DNA"/>
</dbReference>